<comment type="caution">
    <text evidence="1">The sequence shown here is derived from an EMBL/GenBank/DDBJ whole genome shotgun (WGS) entry which is preliminary data.</text>
</comment>
<dbReference type="Proteomes" id="UP001283341">
    <property type="component" value="Unassembled WGS sequence"/>
</dbReference>
<accession>A0AAE0HSD0</accession>
<evidence type="ECO:0000313" key="2">
    <source>
        <dbReference type="Proteomes" id="UP001283341"/>
    </source>
</evidence>
<proteinExistence type="predicted"/>
<reference evidence="1" key="2">
    <citation type="submission" date="2023-06" db="EMBL/GenBank/DDBJ databases">
        <authorList>
            <consortium name="Lawrence Berkeley National Laboratory"/>
            <person name="Haridas S."/>
            <person name="Hensen N."/>
            <person name="Bonometti L."/>
            <person name="Westerberg I."/>
            <person name="Brannstrom I.O."/>
            <person name="Guillou S."/>
            <person name="Cros-Aarteil S."/>
            <person name="Calhoun S."/>
            <person name="Kuo A."/>
            <person name="Mondo S."/>
            <person name="Pangilinan J."/>
            <person name="Riley R."/>
            <person name="Labutti K."/>
            <person name="Andreopoulos B."/>
            <person name="Lipzen A."/>
            <person name="Chen C."/>
            <person name="Yanf M."/>
            <person name="Daum C."/>
            <person name="Ng V."/>
            <person name="Clum A."/>
            <person name="Steindorff A."/>
            <person name="Ohm R."/>
            <person name="Martin F."/>
            <person name="Silar P."/>
            <person name="Natvig D."/>
            <person name="Lalanne C."/>
            <person name="Gautier V."/>
            <person name="Ament-Velasquez S.L."/>
            <person name="Kruys A."/>
            <person name="Hutchinson M.I."/>
            <person name="Powell A.J."/>
            <person name="Barry K."/>
            <person name="Miller A.N."/>
            <person name="Grigoriev I.V."/>
            <person name="Debuchy R."/>
            <person name="Gladieux P."/>
            <person name="Thoren M.H."/>
            <person name="Johannesson H."/>
        </authorList>
    </citation>
    <scope>NUCLEOTIDE SEQUENCE</scope>
    <source>
        <strain evidence="1">CBS 118394</strain>
    </source>
</reference>
<name>A0AAE0HSD0_9PEZI</name>
<protein>
    <submittedName>
        <fullName evidence="1">Uncharacterized protein</fullName>
    </submittedName>
</protein>
<reference evidence="1" key="1">
    <citation type="journal article" date="2023" name="Mol. Phylogenet. Evol.">
        <title>Genome-scale phylogeny and comparative genomics of the fungal order Sordariales.</title>
        <authorList>
            <person name="Hensen N."/>
            <person name="Bonometti L."/>
            <person name="Westerberg I."/>
            <person name="Brannstrom I.O."/>
            <person name="Guillou S."/>
            <person name="Cros-Aarteil S."/>
            <person name="Calhoun S."/>
            <person name="Haridas S."/>
            <person name="Kuo A."/>
            <person name="Mondo S."/>
            <person name="Pangilinan J."/>
            <person name="Riley R."/>
            <person name="LaButti K."/>
            <person name="Andreopoulos B."/>
            <person name="Lipzen A."/>
            <person name="Chen C."/>
            <person name="Yan M."/>
            <person name="Daum C."/>
            <person name="Ng V."/>
            <person name="Clum A."/>
            <person name="Steindorff A."/>
            <person name="Ohm R.A."/>
            <person name="Martin F."/>
            <person name="Silar P."/>
            <person name="Natvig D.O."/>
            <person name="Lalanne C."/>
            <person name="Gautier V."/>
            <person name="Ament-Velasquez S.L."/>
            <person name="Kruys A."/>
            <person name="Hutchinson M.I."/>
            <person name="Powell A.J."/>
            <person name="Barry K."/>
            <person name="Miller A.N."/>
            <person name="Grigoriev I.V."/>
            <person name="Debuchy R."/>
            <person name="Gladieux P."/>
            <person name="Hiltunen Thoren M."/>
            <person name="Johannesson H."/>
        </authorList>
    </citation>
    <scope>NUCLEOTIDE SEQUENCE</scope>
    <source>
        <strain evidence="1">CBS 118394</strain>
    </source>
</reference>
<sequence length="258" mass="28576">MFQRGGHEKTLMLPPADALPGQAGFAFLLQLAPALFTFNSTWSIKRFQTGCSGGPNAPIIVDTLLPAPNFLLSLYPAMRFNEAPLDTEGRPWPFCDPHSTHSLWSLRHCTSSSAAQDTASLPHLVLPYLLPHRAALIQIQHDFTCFIPSLSSSITTRPKDQSTSRHSAISTLAMTTYQDCKTPASCLGSRFGTLLSLSVSTNCRRRLESTAFEPLDHRDHDMKTFGYHSLKSYTASLAIYLTGSTIEKRRQSSKHKNH</sequence>
<gene>
    <name evidence="1" type="ORF">B0H66DRAFT_100874</name>
</gene>
<keyword evidence="2" id="KW-1185">Reference proteome</keyword>
<organism evidence="1 2">
    <name type="scientific">Apodospora peruviana</name>
    <dbReference type="NCBI Taxonomy" id="516989"/>
    <lineage>
        <taxon>Eukaryota</taxon>
        <taxon>Fungi</taxon>
        <taxon>Dikarya</taxon>
        <taxon>Ascomycota</taxon>
        <taxon>Pezizomycotina</taxon>
        <taxon>Sordariomycetes</taxon>
        <taxon>Sordariomycetidae</taxon>
        <taxon>Sordariales</taxon>
        <taxon>Lasiosphaeriaceae</taxon>
        <taxon>Apodospora</taxon>
    </lineage>
</organism>
<dbReference type="EMBL" id="JAUEDM010000010">
    <property type="protein sequence ID" value="KAK3312013.1"/>
    <property type="molecule type" value="Genomic_DNA"/>
</dbReference>
<evidence type="ECO:0000313" key="1">
    <source>
        <dbReference type="EMBL" id="KAK3312013.1"/>
    </source>
</evidence>
<dbReference type="AlphaFoldDB" id="A0AAE0HSD0"/>